<evidence type="ECO:0000313" key="2">
    <source>
        <dbReference type="Proteomes" id="UP001146019"/>
    </source>
</evidence>
<dbReference type="Gene3D" id="3.90.1580.10">
    <property type="entry name" value="paralog of FGE (formylglycine-generating enzyme)"/>
    <property type="match status" value="1"/>
</dbReference>
<keyword evidence="2" id="KW-1185">Reference proteome</keyword>
<dbReference type="InterPro" id="IPR042095">
    <property type="entry name" value="SUMF_sf"/>
</dbReference>
<accession>A0A9X3DUV8</accession>
<dbReference type="SUPFAM" id="SSF56436">
    <property type="entry name" value="C-type lectin-like"/>
    <property type="match status" value="1"/>
</dbReference>
<name>A0A9X3DUV8_9GAMM</name>
<dbReference type="RefSeq" id="WP_266131038.1">
    <property type="nucleotide sequence ID" value="NZ_JAPKMY010000008.1"/>
</dbReference>
<comment type="caution">
    <text evidence="1">The sequence shown here is derived from an EMBL/GenBank/DDBJ whole genome shotgun (WGS) entry which is preliminary data.</text>
</comment>
<dbReference type="InterPro" id="IPR016187">
    <property type="entry name" value="CTDL_fold"/>
</dbReference>
<protein>
    <recommendedName>
        <fullName evidence="3">Sulfatase-modifying factor enzyme domain-containing protein</fullName>
    </recommendedName>
</protein>
<sequence length="224" mass="25649">MNLIIGGSFQYGASSSHIEKIENTHFPQEWHIISHLIHRSDNIENRNVNPFLMSRFPLYEWVVEDHIDLSPSLERPDFYREDGPYPIYISTDEASTFLEKTGYRMPWDVEWEYVAKDFQNHLFISGEKIPDPALLNNICLTQFGDARLNKEAANHFGIASLTVATFTKIEPPRNEVIIRGGAAGFYPFQQYSQFATLLTELQLPLSNMPEKLAGLRLCLDIPSA</sequence>
<dbReference type="AlphaFoldDB" id="A0A9X3DUV8"/>
<organism evidence="1 2">
    <name type="scientific">Acinetobacter nematophilus</name>
    <dbReference type="NCBI Taxonomy" id="2994642"/>
    <lineage>
        <taxon>Bacteria</taxon>
        <taxon>Pseudomonadati</taxon>
        <taxon>Pseudomonadota</taxon>
        <taxon>Gammaproteobacteria</taxon>
        <taxon>Moraxellales</taxon>
        <taxon>Moraxellaceae</taxon>
        <taxon>Acinetobacter</taxon>
    </lineage>
</organism>
<dbReference type="EMBL" id="JAPKMY010000008">
    <property type="protein sequence ID" value="MCX5468960.1"/>
    <property type="molecule type" value="Genomic_DNA"/>
</dbReference>
<dbReference type="Proteomes" id="UP001146019">
    <property type="component" value="Unassembled WGS sequence"/>
</dbReference>
<proteinExistence type="predicted"/>
<gene>
    <name evidence="1" type="ORF">OSH00_14615</name>
</gene>
<evidence type="ECO:0008006" key="3">
    <source>
        <dbReference type="Google" id="ProtNLM"/>
    </source>
</evidence>
<evidence type="ECO:0000313" key="1">
    <source>
        <dbReference type="EMBL" id="MCX5468960.1"/>
    </source>
</evidence>
<reference evidence="1" key="1">
    <citation type="submission" date="2022-11" db="EMBL/GenBank/DDBJ databases">
        <title>Biodiversity and phylogenetic relationships of bacteria.</title>
        <authorList>
            <person name="Machado R.A.R."/>
            <person name="Bhat A."/>
            <person name="Loulou A."/>
            <person name="Kallel S."/>
        </authorList>
    </citation>
    <scope>NUCLEOTIDE SEQUENCE</scope>
    <source>
        <strain evidence="1">A-IN1</strain>
    </source>
</reference>